<keyword evidence="4" id="KW-0808">Transferase</keyword>
<dbReference type="RefSeq" id="XP_013956285.1">
    <property type="nucleotide sequence ID" value="XM_014100810.1"/>
</dbReference>
<feature type="transmembrane region" description="Helical" evidence="8">
    <location>
        <begin position="31"/>
        <end position="49"/>
    </location>
</feature>
<evidence type="ECO:0000256" key="6">
    <source>
        <dbReference type="ARBA" id="ARBA00022989"/>
    </source>
</evidence>
<feature type="transmembrane region" description="Helical" evidence="8">
    <location>
        <begin position="185"/>
        <end position="208"/>
    </location>
</feature>
<sequence length="265" mass="29556">KEYTPPKGLLSKIPASWVPYGELIRLHRPEFIYFIYAPFIVGLAYALCINKERVPAFTLAHRAGVLFVWTFFLRSSGCAWNDNIDQDFDRQTERCRNRPIARGAITTTKGHVFTIVLISLGFLSIRSLPFECTLVGIVTYVLTIIYPFGKRFTNFPQVILGSVLAMAIPLSSYSLGLPALSPPHIVPTACLSAAIVFLIVFYDVLYACQDIEDDLKSGVKGMAVYFRNYIEPLLITVTGLITGCLAMMGKLIDMGQLFFMFSVIG</sequence>
<dbReference type="HOGENOM" id="CLU_034879_2_0_1"/>
<evidence type="ECO:0008006" key="11">
    <source>
        <dbReference type="Google" id="ProtNLM"/>
    </source>
</evidence>
<dbReference type="OrthoDB" id="18170at2759"/>
<feature type="non-terminal residue" evidence="9">
    <location>
        <position position="265"/>
    </location>
</feature>
<dbReference type="GeneID" id="25787499"/>
<evidence type="ECO:0000256" key="5">
    <source>
        <dbReference type="ARBA" id="ARBA00022692"/>
    </source>
</evidence>
<evidence type="ECO:0000256" key="3">
    <source>
        <dbReference type="ARBA" id="ARBA00005985"/>
    </source>
</evidence>
<keyword evidence="10" id="KW-1185">Reference proteome</keyword>
<evidence type="ECO:0000256" key="2">
    <source>
        <dbReference type="ARBA" id="ARBA00004721"/>
    </source>
</evidence>
<dbReference type="InterPro" id="IPR000537">
    <property type="entry name" value="UbiA_prenyltransferase"/>
</dbReference>
<keyword evidence="5 8" id="KW-0812">Transmembrane</keyword>
<dbReference type="AlphaFoldDB" id="G9MTY6"/>
<evidence type="ECO:0000313" key="9">
    <source>
        <dbReference type="EMBL" id="EHK22092.1"/>
    </source>
</evidence>
<name>G9MTY6_HYPVG</name>
<accession>G9MTY6</accession>
<dbReference type="Pfam" id="PF01040">
    <property type="entry name" value="UbiA"/>
    <property type="match status" value="1"/>
</dbReference>
<dbReference type="Gene3D" id="1.20.120.1780">
    <property type="entry name" value="UbiA prenyltransferase"/>
    <property type="match status" value="1"/>
</dbReference>
<evidence type="ECO:0000256" key="7">
    <source>
        <dbReference type="ARBA" id="ARBA00023136"/>
    </source>
</evidence>
<reference evidence="9 10" key="1">
    <citation type="journal article" date="2011" name="Genome Biol.">
        <title>Comparative genome sequence analysis underscores mycoparasitism as the ancestral life style of Trichoderma.</title>
        <authorList>
            <person name="Kubicek C.P."/>
            <person name="Herrera-Estrella A."/>
            <person name="Seidl-Seiboth V."/>
            <person name="Martinez D.A."/>
            <person name="Druzhinina I.S."/>
            <person name="Thon M."/>
            <person name="Zeilinger S."/>
            <person name="Casas-Flores S."/>
            <person name="Horwitz B.A."/>
            <person name="Mukherjee P.K."/>
            <person name="Mukherjee M."/>
            <person name="Kredics L."/>
            <person name="Alcaraz L.D."/>
            <person name="Aerts A."/>
            <person name="Antal Z."/>
            <person name="Atanasova L."/>
            <person name="Cervantes-Badillo M.G."/>
            <person name="Challacombe J."/>
            <person name="Chertkov O."/>
            <person name="McCluskey K."/>
            <person name="Coulpier F."/>
            <person name="Deshpande N."/>
            <person name="von Doehren H."/>
            <person name="Ebbole D.J."/>
            <person name="Esquivel-Naranjo E.U."/>
            <person name="Fekete E."/>
            <person name="Flipphi M."/>
            <person name="Glaser F."/>
            <person name="Gomez-Rodriguez E.Y."/>
            <person name="Gruber S."/>
            <person name="Han C."/>
            <person name="Henrissat B."/>
            <person name="Hermosa R."/>
            <person name="Hernandez-Onate M."/>
            <person name="Karaffa L."/>
            <person name="Kosti I."/>
            <person name="Le Crom S."/>
            <person name="Lindquist E."/>
            <person name="Lucas S."/>
            <person name="Luebeck M."/>
            <person name="Luebeck P.S."/>
            <person name="Margeot A."/>
            <person name="Metz B."/>
            <person name="Misra M."/>
            <person name="Nevalainen H."/>
            <person name="Omann M."/>
            <person name="Packer N."/>
            <person name="Perrone G."/>
            <person name="Uresti-Rivera E.E."/>
            <person name="Salamov A."/>
            <person name="Schmoll M."/>
            <person name="Seiboth B."/>
            <person name="Shapiro H."/>
            <person name="Sukno S."/>
            <person name="Tamayo-Ramos J.A."/>
            <person name="Tisch D."/>
            <person name="Wiest A."/>
            <person name="Wilkinson H.H."/>
            <person name="Zhang M."/>
            <person name="Coutinho P.M."/>
            <person name="Kenerley C.M."/>
            <person name="Monte E."/>
            <person name="Baker S.E."/>
            <person name="Grigoriev I.V."/>
        </authorList>
    </citation>
    <scope>NUCLEOTIDE SEQUENCE [LARGE SCALE GENOMIC DNA]</scope>
    <source>
        <strain evidence="10">Gv29-8 / FGSC 10586</strain>
    </source>
</reference>
<proteinExistence type="inferred from homology"/>
<dbReference type="EMBL" id="ABDF02000026">
    <property type="protein sequence ID" value="EHK22092.1"/>
    <property type="molecule type" value="Genomic_DNA"/>
</dbReference>
<dbReference type="InterPro" id="IPR044878">
    <property type="entry name" value="UbiA_sf"/>
</dbReference>
<feature type="non-terminal residue" evidence="9">
    <location>
        <position position="1"/>
    </location>
</feature>
<dbReference type="GO" id="GO:0008412">
    <property type="term" value="F:4-hydroxybenzoate polyprenyltransferase activity"/>
    <property type="evidence" value="ECO:0007669"/>
    <property type="project" value="TreeGrafter"/>
</dbReference>
<evidence type="ECO:0000256" key="1">
    <source>
        <dbReference type="ARBA" id="ARBA00004141"/>
    </source>
</evidence>
<gene>
    <name evidence="9" type="ORF">TRIVIDRAFT_130502</name>
</gene>
<dbReference type="OMA" id="LMFWPCA"/>
<evidence type="ECO:0000256" key="4">
    <source>
        <dbReference type="ARBA" id="ARBA00022679"/>
    </source>
</evidence>
<dbReference type="eggNOG" id="KOG1381">
    <property type="taxonomic scope" value="Eukaryota"/>
</dbReference>
<comment type="pathway">
    <text evidence="2">Secondary metabolite biosynthesis; terpenoid biosynthesis.</text>
</comment>
<feature type="transmembrane region" description="Helical" evidence="8">
    <location>
        <begin position="229"/>
        <end position="252"/>
    </location>
</feature>
<organism evidence="9 10">
    <name type="scientific">Hypocrea virens (strain Gv29-8 / FGSC 10586)</name>
    <name type="common">Gliocladium virens</name>
    <name type="synonym">Trichoderma virens</name>
    <dbReference type="NCBI Taxonomy" id="413071"/>
    <lineage>
        <taxon>Eukaryota</taxon>
        <taxon>Fungi</taxon>
        <taxon>Dikarya</taxon>
        <taxon>Ascomycota</taxon>
        <taxon>Pezizomycotina</taxon>
        <taxon>Sordariomycetes</taxon>
        <taxon>Hypocreomycetidae</taxon>
        <taxon>Hypocreales</taxon>
        <taxon>Hypocreaceae</taxon>
        <taxon>Trichoderma</taxon>
    </lineage>
</organism>
<comment type="similarity">
    <text evidence="3">Belongs to the UbiA prenyltransferase family.</text>
</comment>
<dbReference type="FunFam" id="1.10.357.140:FF:000008">
    <property type="entry name" value="4-hydroxybenzoate octaprenyltransferase"/>
    <property type="match status" value="1"/>
</dbReference>
<dbReference type="VEuPathDB" id="FungiDB:TRIVIDRAFT_130502"/>
<dbReference type="CDD" id="cd13959">
    <property type="entry name" value="PT_UbiA_COQ2"/>
    <property type="match status" value="1"/>
</dbReference>
<keyword evidence="6 8" id="KW-1133">Transmembrane helix</keyword>
<keyword evidence="7 8" id="KW-0472">Membrane</keyword>
<dbReference type="InParanoid" id="G9MTY6"/>
<comment type="caution">
    <text evidence="9">The sequence shown here is derived from an EMBL/GenBank/DDBJ whole genome shotgun (WGS) entry which is preliminary data.</text>
</comment>
<dbReference type="GO" id="GO:0005743">
    <property type="term" value="C:mitochondrial inner membrane"/>
    <property type="evidence" value="ECO:0007669"/>
    <property type="project" value="TreeGrafter"/>
</dbReference>
<feature type="transmembrane region" description="Helical" evidence="8">
    <location>
        <begin position="158"/>
        <end position="179"/>
    </location>
</feature>
<dbReference type="STRING" id="413071.G9MTY6"/>
<evidence type="ECO:0000313" key="10">
    <source>
        <dbReference type="Proteomes" id="UP000007115"/>
    </source>
</evidence>
<feature type="transmembrane region" description="Helical" evidence="8">
    <location>
        <begin position="128"/>
        <end position="146"/>
    </location>
</feature>
<comment type="subcellular location">
    <subcellularLocation>
        <location evidence="1">Membrane</location>
        <topology evidence="1">Multi-pass membrane protein</topology>
    </subcellularLocation>
</comment>
<protein>
    <recommendedName>
        <fullName evidence="11">UbiA prenyltransferase</fullName>
    </recommendedName>
</protein>
<evidence type="ECO:0000256" key="8">
    <source>
        <dbReference type="SAM" id="Phobius"/>
    </source>
</evidence>
<dbReference type="PANTHER" id="PTHR11048">
    <property type="entry name" value="PRENYLTRANSFERASES"/>
    <property type="match status" value="1"/>
</dbReference>
<dbReference type="Gene3D" id="1.10.357.140">
    <property type="entry name" value="UbiA prenyltransferase"/>
    <property type="match status" value="1"/>
</dbReference>
<feature type="transmembrane region" description="Helical" evidence="8">
    <location>
        <begin position="100"/>
        <end position="122"/>
    </location>
</feature>
<dbReference type="GO" id="GO:0006744">
    <property type="term" value="P:ubiquinone biosynthetic process"/>
    <property type="evidence" value="ECO:0007669"/>
    <property type="project" value="TreeGrafter"/>
</dbReference>
<dbReference type="InterPro" id="IPR039653">
    <property type="entry name" value="Prenyltransferase"/>
</dbReference>
<dbReference type="Proteomes" id="UP000007115">
    <property type="component" value="Unassembled WGS sequence"/>
</dbReference>
<dbReference type="PANTHER" id="PTHR11048:SF39">
    <property type="entry name" value="POLYPRENYL TRANSFERASE AUSN"/>
    <property type="match status" value="1"/>
</dbReference>